<keyword evidence="5" id="KW-1185">Reference proteome</keyword>
<dbReference type="PANTHER" id="PTHR44591:SF24">
    <property type="entry name" value="PROTEIN-GLUTAMATE METHYLESTERASE_PROTEIN-GLUTAMINE GLUTAMINASE 1"/>
    <property type="match status" value="1"/>
</dbReference>
<evidence type="ECO:0000259" key="3">
    <source>
        <dbReference type="PROSITE" id="PS50110"/>
    </source>
</evidence>
<protein>
    <submittedName>
        <fullName evidence="4">FOG: CheY-like receiver</fullName>
    </submittedName>
</protein>
<dbReference type="RefSeq" id="WP_011394649.1">
    <property type="nucleotide sequence ID" value="NC_007645.1"/>
</dbReference>
<dbReference type="PROSITE" id="PS50110">
    <property type="entry name" value="RESPONSE_REGULATORY"/>
    <property type="match status" value="1"/>
</dbReference>
<evidence type="ECO:0000313" key="5">
    <source>
        <dbReference type="Proteomes" id="UP000000238"/>
    </source>
</evidence>
<dbReference type="Gene3D" id="3.40.50.2300">
    <property type="match status" value="1"/>
</dbReference>
<dbReference type="OrthoDB" id="281471at2"/>
<accession>Q2SP52</accession>
<dbReference type="InterPro" id="IPR001789">
    <property type="entry name" value="Sig_transdc_resp-reg_receiver"/>
</dbReference>
<sequence length="122" mass="13387">MTMNIVIADDSSLSRKMVMNALPPQLSDVEITFARNGKEALDAYYAGKADVMFLDLTMPEMDGYTVLKKLKEAEANTIVCVISADIQPEAQQRVLALGAACFIGKPVTTELLRKRIHDIGLL</sequence>
<reference evidence="4 5" key="1">
    <citation type="journal article" date="2005" name="Nucleic Acids Res.">
        <title>Genomic blueprint of Hahella chejuensis, a marine microbe producing an algicidal agent.</title>
        <authorList>
            <person name="Jeong H."/>
            <person name="Yim J.H."/>
            <person name="Lee C."/>
            <person name="Choi S.-H."/>
            <person name="Park Y.K."/>
            <person name="Yoon S.H."/>
            <person name="Hur C.-G."/>
            <person name="Kang H.-Y."/>
            <person name="Kim D."/>
            <person name="Lee H.H."/>
            <person name="Park K.H."/>
            <person name="Park S.-H."/>
            <person name="Park H.-S."/>
            <person name="Lee H.K."/>
            <person name="Oh T.K."/>
            <person name="Kim J.F."/>
        </authorList>
    </citation>
    <scope>NUCLEOTIDE SEQUENCE [LARGE SCALE GENOMIC DNA]</scope>
    <source>
        <strain evidence="4 5">KCTC 2396</strain>
    </source>
</reference>
<dbReference type="SMART" id="SM00448">
    <property type="entry name" value="REC"/>
    <property type="match status" value="1"/>
</dbReference>
<dbReference type="InterPro" id="IPR011006">
    <property type="entry name" value="CheY-like_superfamily"/>
</dbReference>
<proteinExistence type="predicted"/>
<evidence type="ECO:0000313" key="4">
    <source>
        <dbReference type="EMBL" id="ABC27572.1"/>
    </source>
</evidence>
<dbReference type="eggNOG" id="COG3437">
    <property type="taxonomic scope" value="Bacteria"/>
</dbReference>
<dbReference type="PANTHER" id="PTHR44591">
    <property type="entry name" value="STRESS RESPONSE REGULATOR PROTEIN 1"/>
    <property type="match status" value="1"/>
</dbReference>
<name>Q2SP52_HAHCH</name>
<evidence type="ECO:0000256" key="1">
    <source>
        <dbReference type="ARBA" id="ARBA00022553"/>
    </source>
</evidence>
<dbReference type="Pfam" id="PF00072">
    <property type="entry name" value="Response_reg"/>
    <property type="match status" value="1"/>
</dbReference>
<gene>
    <name evidence="4" type="ordered locus">HCH_00672</name>
</gene>
<evidence type="ECO:0000256" key="2">
    <source>
        <dbReference type="PROSITE-ProRule" id="PRU00169"/>
    </source>
</evidence>
<dbReference type="STRING" id="349521.HCH_00672"/>
<dbReference type="InterPro" id="IPR050595">
    <property type="entry name" value="Bact_response_regulator"/>
</dbReference>
<feature type="modified residue" description="4-aspartylphosphate" evidence="2">
    <location>
        <position position="55"/>
    </location>
</feature>
<dbReference type="HOGENOM" id="CLU_000445_69_15_6"/>
<dbReference type="GO" id="GO:0000160">
    <property type="term" value="P:phosphorelay signal transduction system"/>
    <property type="evidence" value="ECO:0007669"/>
    <property type="project" value="InterPro"/>
</dbReference>
<dbReference type="AlphaFoldDB" id="Q2SP52"/>
<dbReference type="SUPFAM" id="SSF52172">
    <property type="entry name" value="CheY-like"/>
    <property type="match status" value="1"/>
</dbReference>
<dbReference type="KEGG" id="hch:HCH_00672"/>
<dbReference type="Proteomes" id="UP000000238">
    <property type="component" value="Chromosome"/>
</dbReference>
<keyword evidence="1 2" id="KW-0597">Phosphoprotein</keyword>
<organism evidence="4 5">
    <name type="scientific">Hahella chejuensis (strain KCTC 2396)</name>
    <dbReference type="NCBI Taxonomy" id="349521"/>
    <lineage>
        <taxon>Bacteria</taxon>
        <taxon>Pseudomonadati</taxon>
        <taxon>Pseudomonadota</taxon>
        <taxon>Gammaproteobacteria</taxon>
        <taxon>Oceanospirillales</taxon>
        <taxon>Hahellaceae</taxon>
        <taxon>Hahella</taxon>
    </lineage>
</organism>
<dbReference type="EMBL" id="CP000155">
    <property type="protein sequence ID" value="ABC27572.1"/>
    <property type="molecule type" value="Genomic_DNA"/>
</dbReference>
<feature type="domain" description="Response regulatory" evidence="3">
    <location>
        <begin position="4"/>
        <end position="120"/>
    </location>
</feature>